<organism evidence="2 3">
    <name type="scientific">Vibrio aerogenes CECT 7868</name>
    <dbReference type="NCBI Taxonomy" id="1216006"/>
    <lineage>
        <taxon>Bacteria</taxon>
        <taxon>Pseudomonadati</taxon>
        <taxon>Pseudomonadota</taxon>
        <taxon>Gammaproteobacteria</taxon>
        <taxon>Vibrionales</taxon>
        <taxon>Vibrionaceae</taxon>
        <taxon>Vibrio</taxon>
    </lineage>
</organism>
<protein>
    <submittedName>
        <fullName evidence="2">Uncharacterized protein</fullName>
    </submittedName>
</protein>
<gene>
    <name evidence="2" type="ORF">VA7868_04254</name>
</gene>
<evidence type="ECO:0000313" key="3">
    <source>
        <dbReference type="Proteomes" id="UP000184608"/>
    </source>
</evidence>
<reference evidence="2 3" key="1">
    <citation type="submission" date="2016-11" db="EMBL/GenBank/DDBJ databases">
        <authorList>
            <person name="Jaros S."/>
            <person name="Januszkiewicz K."/>
            <person name="Wedrychowicz H."/>
        </authorList>
    </citation>
    <scope>NUCLEOTIDE SEQUENCE [LARGE SCALE GENOMIC DNA]</scope>
    <source>
        <strain evidence="2 3">CECT 7868</strain>
    </source>
</reference>
<dbReference type="Proteomes" id="UP000184608">
    <property type="component" value="Unassembled WGS sequence"/>
</dbReference>
<name>A0A1M6DJS5_9VIBR</name>
<feature type="compositionally biased region" description="Basic and acidic residues" evidence="1">
    <location>
        <begin position="29"/>
        <end position="44"/>
    </location>
</feature>
<dbReference type="STRING" id="1216006.VA7868_04254"/>
<dbReference type="AlphaFoldDB" id="A0A1M6DJS5"/>
<keyword evidence="3" id="KW-1185">Reference proteome</keyword>
<dbReference type="OrthoDB" id="5894274at2"/>
<dbReference type="RefSeq" id="WP_073605843.1">
    <property type="nucleotide sequence ID" value="NZ_FQXZ01000046.1"/>
</dbReference>
<feature type="region of interest" description="Disordered" evidence="1">
    <location>
        <begin position="1"/>
        <end position="62"/>
    </location>
</feature>
<evidence type="ECO:0000313" key="2">
    <source>
        <dbReference type="EMBL" id="SHI73597.1"/>
    </source>
</evidence>
<evidence type="ECO:0000256" key="1">
    <source>
        <dbReference type="SAM" id="MobiDB-lite"/>
    </source>
</evidence>
<proteinExistence type="predicted"/>
<sequence length="133" mass="14924">MDISSIEQLIGRQPSDIKPQTAGQSSRISPERATPRSDSRKEAPAELQPETHPSFLTEWDPADPSVQKSTLEIVDSLLKYHNIGLQASLHHRGQEAYIALHDTESGLEIKRMKIEEVLRVLARTNHHIVDDSV</sequence>
<dbReference type="EMBL" id="FQXZ01000046">
    <property type="protein sequence ID" value="SHI73597.1"/>
    <property type="molecule type" value="Genomic_DNA"/>
</dbReference>
<accession>A0A1M6DJS5</accession>